<dbReference type="EMBL" id="CADCVO010000513">
    <property type="protein sequence ID" value="CAA9518257.1"/>
    <property type="molecule type" value="Genomic_DNA"/>
</dbReference>
<keyword evidence="3 6" id="KW-0808">Transferase</keyword>
<dbReference type="PROSITE" id="PS00600">
    <property type="entry name" value="AA_TRANSFER_CLASS_3"/>
    <property type="match status" value="1"/>
</dbReference>
<organism evidence="6">
    <name type="scientific">uncultured Solirubrobacteraceae bacterium</name>
    <dbReference type="NCBI Taxonomy" id="1162706"/>
    <lineage>
        <taxon>Bacteria</taxon>
        <taxon>Bacillati</taxon>
        <taxon>Actinomycetota</taxon>
        <taxon>Thermoleophilia</taxon>
        <taxon>Solirubrobacterales</taxon>
        <taxon>Solirubrobacteraceae</taxon>
        <taxon>environmental samples</taxon>
    </lineage>
</organism>
<dbReference type="PANTHER" id="PTHR43094:SF1">
    <property type="entry name" value="AMINOTRANSFERASE CLASS-III"/>
    <property type="match status" value="1"/>
</dbReference>
<evidence type="ECO:0000256" key="3">
    <source>
        <dbReference type="ARBA" id="ARBA00022679"/>
    </source>
</evidence>
<accession>A0A6J4TBL5</accession>
<dbReference type="PIRSF" id="PIRSF000521">
    <property type="entry name" value="Transaminase_4ab_Lys_Orn"/>
    <property type="match status" value="1"/>
</dbReference>
<gene>
    <name evidence="6" type="ORF">AVDCRST_MAG13-3212</name>
</gene>
<dbReference type="InterPro" id="IPR015424">
    <property type="entry name" value="PyrdxlP-dep_Trfase"/>
</dbReference>
<dbReference type="CDD" id="cd00610">
    <property type="entry name" value="OAT_like"/>
    <property type="match status" value="1"/>
</dbReference>
<proteinExistence type="inferred from homology"/>
<dbReference type="NCBIfam" id="NF004767">
    <property type="entry name" value="PRK06105.1"/>
    <property type="match status" value="1"/>
</dbReference>
<dbReference type="InterPro" id="IPR015422">
    <property type="entry name" value="PyrdxlP-dep_Trfase_small"/>
</dbReference>
<evidence type="ECO:0000313" key="6">
    <source>
        <dbReference type="EMBL" id="CAA9518257.1"/>
    </source>
</evidence>
<evidence type="ECO:0000256" key="1">
    <source>
        <dbReference type="ARBA" id="ARBA00008954"/>
    </source>
</evidence>
<evidence type="ECO:0000256" key="2">
    <source>
        <dbReference type="ARBA" id="ARBA00022576"/>
    </source>
</evidence>
<dbReference type="Gene3D" id="3.90.1150.10">
    <property type="entry name" value="Aspartate Aminotransferase, domain 1"/>
    <property type="match status" value="1"/>
</dbReference>
<dbReference type="GO" id="GO:0030170">
    <property type="term" value="F:pyridoxal phosphate binding"/>
    <property type="evidence" value="ECO:0007669"/>
    <property type="project" value="InterPro"/>
</dbReference>
<evidence type="ECO:0000256" key="5">
    <source>
        <dbReference type="RuleBase" id="RU003560"/>
    </source>
</evidence>
<dbReference type="Pfam" id="PF00202">
    <property type="entry name" value="Aminotran_3"/>
    <property type="match status" value="1"/>
</dbReference>
<dbReference type="PANTHER" id="PTHR43094">
    <property type="entry name" value="AMINOTRANSFERASE"/>
    <property type="match status" value="1"/>
</dbReference>
<keyword evidence="2 6" id="KW-0032">Aminotransferase</keyword>
<comment type="similarity">
    <text evidence="1 5">Belongs to the class-III pyridoxal-phosphate-dependent aminotransferase family.</text>
</comment>
<dbReference type="SUPFAM" id="SSF53383">
    <property type="entry name" value="PLP-dependent transferases"/>
    <property type="match status" value="1"/>
</dbReference>
<evidence type="ECO:0000256" key="4">
    <source>
        <dbReference type="ARBA" id="ARBA00022898"/>
    </source>
</evidence>
<dbReference type="InterPro" id="IPR015421">
    <property type="entry name" value="PyrdxlP-dep_Trfase_major"/>
</dbReference>
<dbReference type="AlphaFoldDB" id="A0A6J4TBL5"/>
<protein>
    <submittedName>
        <fullName evidence="6">Aminotransferase, class III</fullName>
    </submittedName>
</protein>
<reference evidence="6" key="1">
    <citation type="submission" date="2020-02" db="EMBL/GenBank/DDBJ databases">
        <authorList>
            <person name="Meier V. D."/>
        </authorList>
    </citation>
    <scope>NUCLEOTIDE SEQUENCE</scope>
    <source>
        <strain evidence="6">AVDCRST_MAG13</strain>
    </source>
</reference>
<sequence length="461" mass="49230">MTSPSTFIGDLGEIDRRHVFHPFTVLGAHETAGPRRMIVRGDGCTLYDEQGRSYLDAMAGLWCVNVGYGRHEIADALREQALRLPYYHSFSSMATDAPALLAERLIGLAPAGMSRVLYGNSGSDANDTQVKLVRLFNNLQGRPQKKKVISRHRGYHGVTIAAASLTGLAGLHQGFDLPMDGVVHVRAPHRLWEAEAGESDADFSARLAAELEATIVAEGPETVAAFIAEPIQAAGGVIVPPEGYFPAIQEVLRRHDVLLIADEVVCGFGRLGTWFGSEPLGVEPDLITVAKGLTSAYVPLSACIVSDRVWRVLADRGGDRVFGHGYTYSSHPLAAACAMANLDLIERDDLLSQVASRGTHLQARLREAFADHPLVGEVRGMGLVAAVEFVAGREPPQAFDPVGGVAARVTAECLERGVITRALPAADTISFCPPFVVSEAEIDEITSVARAAADAVAADLP</sequence>
<name>A0A6J4TBL5_9ACTN</name>
<dbReference type="FunFam" id="3.40.640.10:FF:000014">
    <property type="entry name" value="Adenosylmethionine-8-amino-7-oxononanoate aminotransferase, probable"/>
    <property type="match status" value="1"/>
</dbReference>
<dbReference type="GO" id="GO:0008483">
    <property type="term" value="F:transaminase activity"/>
    <property type="evidence" value="ECO:0007669"/>
    <property type="project" value="UniProtKB-KW"/>
</dbReference>
<dbReference type="NCBIfam" id="NF005682">
    <property type="entry name" value="PRK07480.1"/>
    <property type="match status" value="1"/>
</dbReference>
<dbReference type="InterPro" id="IPR005814">
    <property type="entry name" value="Aminotrans_3"/>
</dbReference>
<dbReference type="Gene3D" id="3.40.640.10">
    <property type="entry name" value="Type I PLP-dependent aspartate aminotransferase-like (Major domain)"/>
    <property type="match status" value="1"/>
</dbReference>
<keyword evidence="4 5" id="KW-0663">Pyridoxal phosphate</keyword>
<dbReference type="InterPro" id="IPR049704">
    <property type="entry name" value="Aminotrans_3_PPA_site"/>
</dbReference>